<evidence type="ECO:0000313" key="2">
    <source>
        <dbReference type="EMBL" id="GJT90270.1"/>
    </source>
</evidence>
<reference evidence="2" key="1">
    <citation type="journal article" date="2022" name="Int. J. Mol. Sci.">
        <title>Draft Genome of Tanacetum Coccineum: Genomic Comparison of Closely Related Tanacetum-Family Plants.</title>
        <authorList>
            <person name="Yamashiro T."/>
            <person name="Shiraishi A."/>
            <person name="Nakayama K."/>
            <person name="Satake H."/>
        </authorList>
    </citation>
    <scope>NUCLEOTIDE SEQUENCE</scope>
</reference>
<name>A0ABQ5HSH7_9ASTR</name>
<reference evidence="2" key="2">
    <citation type="submission" date="2022-01" db="EMBL/GenBank/DDBJ databases">
        <authorList>
            <person name="Yamashiro T."/>
            <person name="Shiraishi A."/>
            <person name="Satake H."/>
            <person name="Nakayama K."/>
        </authorList>
    </citation>
    <scope>NUCLEOTIDE SEQUENCE</scope>
</reference>
<evidence type="ECO:0000313" key="3">
    <source>
        <dbReference type="Proteomes" id="UP001151760"/>
    </source>
</evidence>
<gene>
    <name evidence="2" type="ORF">Tco_1079115</name>
</gene>
<organism evidence="2 3">
    <name type="scientific">Tanacetum coccineum</name>
    <dbReference type="NCBI Taxonomy" id="301880"/>
    <lineage>
        <taxon>Eukaryota</taxon>
        <taxon>Viridiplantae</taxon>
        <taxon>Streptophyta</taxon>
        <taxon>Embryophyta</taxon>
        <taxon>Tracheophyta</taxon>
        <taxon>Spermatophyta</taxon>
        <taxon>Magnoliopsida</taxon>
        <taxon>eudicotyledons</taxon>
        <taxon>Gunneridae</taxon>
        <taxon>Pentapetalae</taxon>
        <taxon>asterids</taxon>
        <taxon>campanulids</taxon>
        <taxon>Asterales</taxon>
        <taxon>Asteraceae</taxon>
        <taxon>Asteroideae</taxon>
        <taxon>Anthemideae</taxon>
        <taxon>Anthemidinae</taxon>
        <taxon>Tanacetum</taxon>
    </lineage>
</organism>
<dbReference type="EMBL" id="BQNB010019905">
    <property type="protein sequence ID" value="GJT90270.1"/>
    <property type="molecule type" value="Genomic_DNA"/>
</dbReference>
<feature type="region of interest" description="Disordered" evidence="1">
    <location>
        <begin position="68"/>
        <end position="96"/>
    </location>
</feature>
<sequence length="133" mass="14927">MIGANEEEIPLIQRQTGVVISKQAHKDSDEEDLDHSKKLKGIETLFKDAQFMINMKKARKASKDDFILQQRSKRSGSNTLSWKSCQGDSSKLNLPDHKSVLTEPKVEFERSIWAGFAAALAFSYKGSPADTRL</sequence>
<comment type="caution">
    <text evidence="2">The sequence shown here is derived from an EMBL/GenBank/DDBJ whole genome shotgun (WGS) entry which is preliminary data.</text>
</comment>
<keyword evidence="3" id="KW-1185">Reference proteome</keyword>
<proteinExistence type="predicted"/>
<accession>A0ABQ5HSH7</accession>
<evidence type="ECO:0000256" key="1">
    <source>
        <dbReference type="SAM" id="MobiDB-lite"/>
    </source>
</evidence>
<feature type="compositionally biased region" description="Polar residues" evidence="1">
    <location>
        <begin position="75"/>
        <end position="92"/>
    </location>
</feature>
<protein>
    <submittedName>
        <fullName evidence="2">Uncharacterized protein</fullName>
    </submittedName>
</protein>
<dbReference type="Proteomes" id="UP001151760">
    <property type="component" value="Unassembled WGS sequence"/>
</dbReference>